<feature type="transmembrane region" description="Helical" evidence="1">
    <location>
        <begin position="526"/>
        <end position="548"/>
    </location>
</feature>
<keyword evidence="1" id="KW-0812">Transmembrane</keyword>
<evidence type="ECO:0000313" key="2">
    <source>
        <dbReference type="EMBL" id="MDM8274836.1"/>
    </source>
</evidence>
<comment type="caution">
    <text evidence="2">The sequence shown here is derived from an EMBL/GenBank/DDBJ whole genome shotgun (WGS) entry which is preliminary data.</text>
</comment>
<reference evidence="2 3" key="2">
    <citation type="submission" date="2023-06" db="EMBL/GenBank/DDBJ databases">
        <authorList>
            <person name="Zeman M."/>
            <person name="Kubasova T."/>
            <person name="Jahodarova E."/>
            <person name="Nykrynova M."/>
            <person name="Rychlik I."/>
        </authorList>
    </citation>
    <scope>NUCLEOTIDE SEQUENCE [LARGE SCALE GENOMIC DNA]</scope>
    <source>
        <strain evidence="2 3">154_Feed</strain>
    </source>
</reference>
<evidence type="ECO:0000256" key="1">
    <source>
        <dbReference type="SAM" id="Phobius"/>
    </source>
</evidence>
<name>A0ABT7V8L4_9ACTN</name>
<keyword evidence="3" id="KW-1185">Reference proteome</keyword>
<feature type="transmembrane region" description="Helical" evidence="1">
    <location>
        <begin position="61"/>
        <end position="87"/>
    </location>
</feature>
<dbReference type="Proteomes" id="UP001529421">
    <property type="component" value="Unassembled WGS sequence"/>
</dbReference>
<accession>A0ABT7V8L4</accession>
<gene>
    <name evidence="2" type="ORF">QUW28_04885</name>
</gene>
<reference evidence="3" key="1">
    <citation type="submission" date="2023-06" db="EMBL/GenBank/DDBJ databases">
        <title>Identification and characterization of horizontal gene transfer across gut microbiota members of farm animals based on homology search.</title>
        <authorList>
            <person name="Zeman M."/>
            <person name="Kubasova T."/>
            <person name="Jahodarova E."/>
            <person name="Nykrynova M."/>
            <person name="Rychlik I."/>
        </authorList>
    </citation>
    <scope>NUCLEOTIDE SEQUENCE [LARGE SCALE GENOMIC DNA]</scope>
    <source>
        <strain evidence="3">154_Feed</strain>
    </source>
</reference>
<dbReference type="EMBL" id="JAUDDZ010000005">
    <property type="protein sequence ID" value="MDM8274836.1"/>
    <property type="molecule type" value="Genomic_DNA"/>
</dbReference>
<protein>
    <recommendedName>
        <fullName evidence="4">ABC transporter permease</fullName>
    </recommendedName>
</protein>
<evidence type="ECO:0000313" key="3">
    <source>
        <dbReference type="Proteomes" id="UP001529421"/>
    </source>
</evidence>
<dbReference type="RefSeq" id="WP_289544960.1">
    <property type="nucleotide sequence ID" value="NZ_JAUDDZ010000005.1"/>
</dbReference>
<feature type="transmembrane region" description="Helical" evidence="1">
    <location>
        <begin position="187"/>
        <end position="207"/>
    </location>
</feature>
<feature type="transmembrane region" description="Helical" evidence="1">
    <location>
        <begin position="328"/>
        <end position="353"/>
    </location>
</feature>
<feature type="transmembrane region" description="Helical" evidence="1">
    <location>
        <begin position="373"/>
        <end position="394"/>
    </location>
</feature>
<feature type="transmembrane region" description="Helical" evidence="1">
    <location>
        <begin position="497"/>
        <end position="520"/>
    </location>
</feature>
<feature type="transmembrane region" description="Helical" evidence="1">
    <location>
        <begin position="454"/>
        <end position="477"/>
    </location>
</feature>
<sequence length="559" mass="57215">MRDFAILCRVQVLGLLNSLAPGSRRKARGGRAARIGAAVLGYILLAGICAVYLFLMGYGLASVGLAAAIPAFAVLAGALGGVGFAFAKTRGTLFGLTDFDHVMALPVPRRAVVASRLASLYLAAIVTSALLAAPLYVAYFMVVGVSVPSALCAAVAIVLAPAIPVSIAVFASFGLTALAARFRHANAAYIVLTLAFITALVIGIYGVSFSLPGKGDPAAMQIMTDFASAASQGVGALWPPAAWAAAAVSDGSLGALAAFVAVSLIVPALALEIIQHNYLTLNGLLVARSHASEGRRSPKEALGAAGRAHARSPFQTLVMKEFSTMVGVPAYAINCLFGYVFLIVIAIALSVVGLKDILLSGSVDGVDLSSQDVAAAFDHIMILVPWAFAFFATMSPTAACSVSMEGRGAWIMATLPASPRTILGSKLAANAFPTAATLILCSGILVVSGQIPPIAAAEIVVLGYGIFHLIACVALCLDARRPNLSWSSPNEVVKRGLPVMVSVFGGMALGLGGGVGMMLLSTAIGITAAHVVTLVVGVVAGILGQLVFQHTCRTTTFHL</sequence>
<feature type="transmembrane region" description="Helical" evidence="1">
    <location>
        <begin position="253"/>
        <end position="274"/>
    </location>
</feature>
<keyword evidence="1" id="KW-1133">Transmembrane helix</keyword>
<evidence type="ECO:0008006" key="4">
    <source>
        <dbReference type="Google" id="ProtNLM"/>
    </source>
</evidence>
<keyword evidence="1" id="KW-0472">Membrane</keyword>
<feature type="transmembrane region" description="Helical" evidence="1">
    <location>
        <begin position="119"/>
        <end position="142"/>
    </location>
</feature>
<feature type="transmembrane region" description="Helical" evidence="1">
    <location>
        <begin position="32"/>
        <end position="55"/>
    </location>
</feature>
<feature type="transmembrane region" description="Helical" evidence="1">
    <location>
        <begin position="148"/>
        <end position="175"/>
    </location>
</feature>
<feature type="transmembrane region" description="Helical" evidence="1">
    <location>
        <begin position="427"/>
        <end position="448"/>
    </location>
</feature>
<proteinExistence type="predicted"/>
<organism evidence="2 3">
    <name type="scientific">Enorma phocaeensis</name>
    <dbReference type="NCBI Taxonomy" id="1871019"/>
    <lineage>
        <taxon>Bacteria</taxon>
        <taxon>Bacillati</taxon>
        <taxon>Actinomycetota</taxon>
        <taxon>Coriobacteriia</taxon>
        <taxon>Coriobacteriales</taxon>
        <taxon>Coriobacteriaceae</taxon>
        <taxon>Enorma</taxon>
    </lineage>
</organism>